<dbReference type="Proteomes" id="UP000054558">
    <property type="component" value="Unassembled WGS sequence"/>
</dbReference>
<proteinExistence type="predicted"/>
<feature type="compositionally biased region" description="Basic and acidic residues" evidence="1">
    <location>
        <begin position="578"/>
        <end position="590"/>
    </location>
</feature>
<gene>
    <name evidence="2" type="ORF">KFL_004430050</name>
</gene>
<keyword evidence="3" id="KW-1185">Reference proteome</keyword>
<feature type="compositionally biased region" description="Basic and acidic residues" evidence="1">
    <location>
        <begin position="719"/>
        <end position="730"/>
    </location>
</feature>
<feature type="compositionally biased region" description="Basic and acidic residues" evidence="1">
    <location>
        <begin position="207"/>
        <end position="217"/>
    </location>
</feature>
<name>A0A1Y1IHQ3_KLENI</name>
<dbReference type="InterPro" id="IPR040300">
    <property type="entry name" value="At3g49055-like"/>
</dbReference>
<feature type="region of interest" description="Disordered" evidence="1">
    <location>
        <begin position="578"/>
        <end position="599"/>
    </location>
</feature>
<protein>
    <submittedName>
        <fullName evidence="2">Uncharacterized protein</fullName>
    </submittedName>
</protein>
<dbReference type="AlphaFoldDB" id="A0A1Y1IHQ3"/>
<feature type="compositionally biased region" description="Basic and acidic residues" evidence="1">
    <location>
        <begin position="98"/>
        <end position="117"/>
    </location>
</feature>
<organism evidence="2 3">
    <name type="scientific">Klebsormidium nitens</name>
    <name type="common">Green alga</name>
    <name type="synonym">Ulothrix nitens</name>
    <dbReference type="NCBI Taxonomy" id="105231"/>
    <lineage>
        <taxon>Eukaryota</taxon>
        <taxon>Viridiplantae</taxon>
        <taxon>Streptophyta</taxon>
        <taxon>Klebsormidiophyceae</taxon>
        <taxon>Klebsormidiales</taxon>
        <taxon>Klebsormidiaceae</taxon>
        <taxon>Klebsormidium</taxon>
    </lineage>
</organism>
<feature type="region of interest" description="Disordered" evidence="1">
    <location>
        <begin position="207"/>
        <end position="227"/>
    </location>
</feature>
<evidence type="ECO:0000313" key="3">
    <source>
        <dbReference type="Proteomes" id="UP000054558"/>
    </source>
</evidence>
<evidence type="ECO:0000256" key="1">
    <source>
        <dbReference type="SAM" id="MobiDB-lite"/>
    </source>
</evidence>
<feature type="region of interest" description="Disordered" evidence="1">
    <location>
        <begin position="490"/>
        <end position="517"/>
    </location>
</feature>
<dbReference type="EMBL" id="DF237392">
    <property type="protein sequence ID" value="GAQ88601.1"/>
    <property type="molecule type" value="Genomic_DNA"/>
</dbReference>
<sequence length="730" mass="80757">MAENQEEDLELSDFEDEDLDAAPEVVSSSVVDTLREGSNTSASESPTELAKQPVSTPTLHSATSAVSQPSVTPRQNLNTNENGDKARMPDGESASEIAIERRQREAAEAALEEERARADAVEKVLRSSQSRQNDLENALKRAGSQIAAEKEARQAAEAAQATLQSEKEAALKVKAEAETAKLESDTAFARMKATVQEAVRQRDEARRNFAEEKRQREAAQGLGEKARDELERRNVRAAMELSEMEAKVAEARGEAEKLRETFKQQDLKLLEFEGSVKRLSDELAAEKGRREDAEGKLAVAEAEMTSLHRNADEAKSLRERVTSAERQLDELKEKLYDSEQKLKEEEQAKMRVESELKTEKELRAREKAEVDARNVKLRSKFEELIKDKGTLKAALEEEREKAAKMGAEMSGLEQEIRKAKVESTEEIESLGKELTAKDAELARLEGALREATKGGGLQALLDEERVARAAAEKGQREAEGIVALERGQLAEAERGREEAQAGLAAAREESAGLRTKLESTEAEVASLREALEAAQSATASKQADCDALEGKLAEARQREAELRDEIQGLTSEVRAAKQEVTDWKGRHEGVTSENGELMEELDKNSREVARLNMLVSQWKRAAEEANAKISSKEEIAQAAIAARAAAESSLKMADERAAELRQRAEEMAQQLDDIESGLERRLRSQGLGLGFGQWRWDDCMPWASRRSRRRGGDEEGLGEGEHGHLMEPLI</sequence>
<accession>A0A1Y1IHQ3</accession>
<feature type="region of interest" description="Disordered" evidence="1">
    <location>
        <begin position="705"/>
        <end position="730"/>
    </location>
</feature>
<feature type="compositionally biased region" description="Polar residues" evidence="1">
    <location>
        <begin position="53"/>
        <end position="81"/>
    </location>
</feature>
<dbReference type="Gene3D" id="1.10.287.1490">
    <property type="match status" value="2"/>
</dbReference>
<feature type="compositionally biased region" description="Polar residues" evidence="1">
    <location>
        <begin position="26"/>
        <end position="46"/>
    </location>
</feature>
<evidence type="ECO:0000313" key="2">
    <source>
        <dbReference type="EMBL" id="GAQ88601.1"/>
    </source>
</evidence>
<dbReference type="PANTHER" id="PTHR34937">
    <property type="entry name" value="OS08G0559800 PROTEIN"/>
    <property type="match status" value="1"/>
</dbReference>
<dbReference type="OMA" id="YISKTHE"/>
<dbReference type="PANTHER" id="PTHR34937:SF1">
    <property type="entry name" value="PARAMYOSIN"/>
    <property type="match status" value="1"/>
</dbReference>
<dbReference type="STRING" id="105231.A0A1Y1IHQ3"/>
<reference evidence="2 3" key="1">
    <citation type="journal article" date="2014" name="Nat. Commun.">
        <title>Klebsormidium flaccidum genome reveals primary factors for plant terrestrial adaptation.</title>
        <authorList>
            <person name="Hori K."/>
            <person name="Maruyama F."/>
            <person name="Fujisawa T."/>
            <person name="Togashi T."/>
            <person name="Yamamoto N."/>
            <person name="Seo M."/>
            <person name="Sato S."/>
            <person name="Yamada T."/>
            <person name="Mori H."/>
            <person name="Tajima N."/>
            <person name="Moriyama T."/>
            <person name="Ikeuchi M."/>
            <person name="Watanabe M."/>
            <person name="Wada H."/>
            <person name="Kobayashi K."/>
            <person name="Saito M."/>
            <person name="Masuda T."/>
            <person name="Sasaki-Sekimoto Y."/>
            <person name="Mashiguchi K."/>
            <person name="Awai K."/>
            <person name="Shimojima M."/>
            <person name="Masuda S."/>
            <person name="Iwai M."/>
            <person name="Nobusawa T."/>
            <person name="Narise T."/>
            <person name="Kondo S."/>
            <person name="Saito H."/>
            <person name="Sato R."/>
            <person name="Murakawa M."/>
            <person name="Ihara Y."/>
            <person name="Oshima-Yamada Y."/>
            <person name="Ohtaka K."/>
            <person name="Satoh M."/>
            <person name="Sonobe K."/>
            <person name="Ishii M."/>
            <person name="Ohtani R."/>
            <person name="Kanamori-Sato M."/>
            <person name="Honoki R."/>
            <person name="Miyazaki D."/>
            <person name="Mochizuki H."/>
            <person name="Umetsu J."/>
            <person name="Higashi K."/>
            <person name="Shibata D."/>
            <person name="Kamiya Y."/>
            <person name="Sato N."/>
            <person name="Nakamura Y."/>
            <person name="Tabata S."/>
            <person name="Ida S."/>
            <person name="Kurokawa K."/>
            <person name="Ohta H."/>
        </authorList>
    </citation>
    <scope>NUCLEOTIDE SEQUENCE [LARGE SCALE GENOMIC DNA]</scope>
    <source>
        <strain evidence="2 3">NIES-2285</strain>
    </source>
</reference>
<feature type="compositionally biased region" description="Acidic residues" evidence="1">
    <location>
        <begin position="1"/>
        <end position="21"/>
    </location>
</feature>
<feature type="region of interest" description="Disordered" evidence="1">
    <location>
        <begin position="1"/>
        <end position="117"/>
    </location>
</feature>
<feature type="compositionally biased region" description="Basic and acidic residues" evidence="1">
    <location>
        <begin position="506"/>
        <end position="517"/>
    </location>
</feature>